<dbReference type="PRINTS" id="PR00958">
    <property type="entry name" value="HOMSERKINASE"/>
</dbReference>
<evidence type="ECO:0000259" key="9">
    <source>
        <dbReference type="Pfam" id="PF08544"/>
    </source>
</evidence>
<sequence>MESIKLRVPATTANVGPGFDIFAVSLKNLFDEIEIKKSQKEGISLHVSYPDDNYAIPVEIEKNTAGIAAKNLMNLFDIKNGLIINIKKDILPGSGLGTSGASAIGAVYRIRKLYSLGLSASKMIEIASQAEVITGGSPHADNVAGSLLGGFVLIKNHNPLDFIRLDVPSVPVVITGIKKSTQTTRPLIAKNYRLEDLKKQITAASQLVIGIIKGDLELIGKAINWDIISEPARATLIPGYYTLKSDLLKANALGVNISGGGSSIFTICKEENRQIIIKMIKSHFSKVGI</sequence>
<dbReference type="EMBL" id="DRTB01000040">
    <property type="protein sequence ID" value="HHE04533.1"/>
    <property type="molecule type" value="Genomic_DNA"/>
</dbReference>
<dbReference type="PANTHER" id="PTHR20861">
    <property type="entry name" value="HOMOSERINE/4-DIPHOSPHOCYTIDYL-2-C-METHYL-D-ERYTHRITOL KINASE"/>
    <property type="match status" value="1"/>
</dbReference>
<keyword evidence="3" id="KW-0791">Threonine biosynthesis</keyword>
<protein>
    <recommendedName>
        <fullName evidence="7">Homoserine kinase</fullName>
        <ecNumber evidence="7">2.7.1.39</ecNumber>
    </recommendedName>
</protein>
<dbReference type="HAMAP" id="MF_00384">
    <property type="entry name" value="Homoser_kinase"/>
    <property type="match status" value="1"/>
</dbReference>
<dbReference type="InterPro" id="IPR020568">
    <property type="entry name" value="Ribosomal_Su5_D2-typ_SF"/>
</dbReference>
<dbReference type="AlphaFoldDB" id="A0A7C5HFU7"/>
<dbReference type="InterPro" id="IPR013750">
    <property type="entry name" value="GHMP_kinase_C_dom"/>
</dbReference>
<organism evidence="10">
    <name type="scientific">candidate division WOR-3 bacterium</name>
    <dbReference type="NCBI Taxonomy" id="2052148"/>
    <lineage>
        <taxon>Bacteria</taxon>
        <taxon>Bacteria division WOR-3</taxon>
    </lineage>
</organism>
<keyword evidence="4" id="KW-0547">Nucleotide-binding</keyword>
<evidence type="ECO:0000256" key="2">
    <source>
        <dbReference type="ARBA" id="ARBA00022679"/>
    </source>
</evidence>
<feature type="domain" description="GHMP kinase C-terminal" evidence="9">
    <location>
        <begin position="210"/>
        <end position="285"/>
    </location>
</feature>
<evidence type="ECO:0000256" key="5">
    <source>
        <dbReference type="ARBA" id="ARBA00022777"/>
    </source>
</evidence>
<keyword evidence="2 10" id="KW-0808">Transferase</keyword>
<dbReference type="SUPFAM" id="SSF54211">
    <property type="entry name" value="Ribosomal protein S5 domain 2-like"/>
    <property type="match status" value="1"/>
</dbReference>
<evidence type="ECO:0000256" key="3">
    <source>
        <dbReference type="ARBA" id="ARBA00022697"/>
    </source>
</evidence>
<evidence type="ECO:0000313" key="10">
    <source>
        <dbReference type="EMBL" id="HHE04533.1"/>
    </source>
</evidence>
<dbReference type="NCBIfam" id="TIGR00191">
    <property type="entry name" value="thrB"/>
    <property type="match status" value="1"/>
</dbReference>
<dbReference type="GO" id="GO:0009088">
    <property type="term" value="P:threonine biosynthetic process"/>
    <property type="evidence" value="ECO:0007669"/>
    <property type="project" value="UniProtKB-UniRule"/>
</dbReference>
<gene>
    <name evidence="10" type="ORF">ENL19_00560</name>
</gene>
<dbReference type="InterPro" id="IPR014721">
    <property type="entry name" value="Ribsml_uS5_D2-typ_fold_subgr"/>
</dbReference>
<name>A0A7C5HFU7_UNCW3</name>
<dbReference type="Pfam" id="PF08544">
    <property type="entry name" value="GHMP_kinases_C"/>
    <property type="match status" value="1"/>
</dbReference>
<proteinExistence type="inferred from homology"/>
<evidence type="ECO:0000256" key="4">
    <source>
        <dbReference type="ARBA" id="ARBA00022741"/>
    </source>
</evidence>
<dbReference type="Pfam" id="PF00288">
    <property type="entry name" value="GHMP_kinases_N"/>
    <property type="match status" value="1"/>
</dbReference>
<feature type="domain" description="GHMP kinase N-terminal" evidence="8">
    <location>
        <begin position="67"/>
        <end position="150"/>
    </location>
</feature>
<keyword evidence="5 10" id="KW-0418">Kinase</keyword>
<comment type="caution">
    <text evidence="10">The sequence shown here is derived from an EMBL/GenBank/DDBJ whole genome shotgun (WGS) entry which is preliminary data.</text>
</comment>
<dbReference type="GO" id="GO:0005524">
    <property type="term" value="F:ATP binding"/>
    <property type="evidence" value="ECO:0007669"/>
    <property type="project" value="UniProtKB-KW"/>
</dbReference>
<dbReference type="PANTHER" id="PTHR20861:SF1">
    <property type="entry name" value="HOMOSERINE KINASE"/>
    <property type="match status" value="1"/>
</dbReference>
<dbReference type="NCBIfam" id="NF002288">
    <property type="entry name" value="PRK01212.1-4"/>
    <property type="match status" value="1"/>
</dbReference>
<keyword evidence="6" id="KW-0067">ATP-binding</keyword>
<reference evidence="10" key="1">
    <citation type="journal article" date="2020" name="mSystems">
        <title>Genome- and Community-Level Interaction Insights into Carbon Utilization and Element Cycling Functions of Hydrothermarchaeota in Hydrothermal Sediment.</title>
        <authorList>
            <person name="Zhou Z."/>
            <person name="Liu Y."/>
            <person name="Xu W."/>
            <person name="Pan J."/>
            <person name="Luo Z.H."/>
            <person name="Li M."/>
        </authorList>
    </citation>
    <scope>NUCLEOTIDE SEQUENCE [LARGE SCALE GENOMIC DNA]</scope>
    <source>
        <strain evidence="10">HyVt-74</strain>
    </source>
</reference>
<dbReference type="GO" id="GO:0004413">
    <property type="term" value="F:homoserine kinase activity"/>
    <property type="evidence" value="ECO:0007669"/>
    <property type="project" value="UniProtKB-UniRule"/>
</dbReference>
<dbReference type="PIRSF" id="PIRSF000676">
    <property type="entry name" value="Homoser_kin"/>
    <property type="match status" value="1"/>
</dbReference>
<dbReference type="Proteomes" id="UP000886110">
    <property type="component" value="Unassembled WGS sequence"/>
</dbReference>
<dbReference type="Gene3D" id="3.30.230.10">
    <property type="match status" value="1"/>
</dbReference>
<feature type="non-terminal residue" evidence="10">
    <location>
        <position position="289"/>
    </location>
</feature>
<dbReference type="InterPro" id="IPR000870">
    <property type="entry name" value="Homoserine_kinase"/>
</dbReference>
<evidence type="ECO:0000259" key="8">
    <source>
        <dbReference type="Pfam" id="PF00288"/>
    </source>
</evidence>
<dbReference type="Gene3D" id="3.30.70.890">
    <property type="entry name" value="GHMP kinase, C-terminal domain"/>
    <property type="match status" value="1"/>
</dbReference>
<keyword evidence="1" id="KW-0028">Amino-acid biosynthesis</keyword>
<dbReference type="SUPFAM" id="SSF55060">
    <property type="entry name" value="GHMP Kinase, C-terminal domain"/>
    <property type="match status" value="1"/>
</dbReference>
<dbReference type="InterPro" id="IPR006204">
    <property type="entry name" value="GHMP_kinase_N_dom"/>
</dbReference>
<evidence type="ECO:0000256" key="6">
    <source>
        <dbReference type="ARBA" id="ARBA00022840"/>
    </source>
</evidence>
<evidence type="ECO:0000256" key="1">
    <source>
        <dbReference type="ARBA" id="ARBA00022605"/>
    </source>
</evidence>
<dbReference type="InterPro" id="IPR036554">
    <property type="entry name" value="GHMP_kinase_C_sf"/>
</dbReference>
<accession>A0A7C5HFU7</accession>
<dbReference type="EC" id="2.7.1.39" evidence="7"/>
<evidence type="ECO:0000256" key="7">
    <source>
        <dbReference type="NCBIfam" id="TIGR00191"/>
    </source>
</evidence>